<organism evidence="4 5">
    <name type="scientific">Saltatorellus ferox</name>
    <dbReference type="NCBI Taxonomy" id="2528018"/>
    <lineage>
        <taxon>Bacteria</taxon>
        <taxon>Pseudomonadati</taxon>
        <taxon>Planctomycetota</taxon>
        <taxon>Planctomycetia</taxon>
        <taxon>Planctomycetia incertae sedis</taxon>
        <taxon>Saltatorellus</taxon>
    </lineage>
</organism>
<keyword evidence="5" id="KW-1185">Reference proteome</keyword>
<evidence type="ECO:0000313" key="5">
    <source>
        <dbReference type="Proteomes" id="UP000320390"/>
    </source>
</evidence>
<keyword evidence="2" id="KW-0812">Transmembrane</keyword>
<feature type="compositionally biased region" description="Low complexity" evidence="1">
    <location>
        <begin position="157"/>
        <end position="175"/>
    </location>
</feature>
<keyword evidence="2" id="KW-0472">Membrane</keyword>
<reference evidence="4 5" key="1">
    <citation type="submission" date="2019-02" db="EMBL/GenBank/DDBJ databases">
        <title>Deep-cultivation of Planctomycetes and their phenomic and genomic characterization uncovers novel biology.</title>
        <authorList>
            <person name="Wiegand S."/>
            <person name="Jogler M."/>
            <person name="Boedeker C."/>
            <person name="Pinto D."/>
            <person name="Vollmers J."/>
            <person name="Rivas-Marin E."/>
            <person name="Kohn T."/>
            <person name="Peeters S.H."/>
            <person name="Heuer A."/>
            <person name="Rast P."/>
            <person name="Oberbeckmann S."/>
            <person name="Bunk B."/>
            <person name="Jeske O."/>
            <person name="Meyerdierks A."/>
            <person name="Storesund J.E."/>
            <person name="Kallscheuer N."/>
            <person name="Luecker S."/>
            <person name="Lage O.M."/>
            <person name="Pohl T."/>
            <person name="Merkel B.J."/>
            <person name="Hornburger P."/>
            <person name="Mueller R.-W."/>
            <person name="Bruemmer F."/>
            <person name="Labrenz M."/>
            <person name="Spormann A.M."/>
            <person name="Op den Camp H."/>
            <person name="Overmann J."/>
            <person name="Amann R."/>
            <person name="Jetten M.S.M."/>
            <person name="Mascher T."/>
            <person name="Medema M.H."/>
            <person name="Devos D.P."/>
            <person name="Kaster A.-K."/>
            <person name="Ovreas L."/>
            <person name="Rohde M."/>
            <person name="Galperin M.Y."/>
            <person name="Jogler C."/>
        </authorList>
    </citation>
    <scope>NUCLEOTIDE SEQUENCE [LARGE SCALE GENOMIC DNA]</scope>
    <source>
        <strain evidence="4 5">Poly30</strain>
    </source>
</reference>
<feature type="region of interest" description="Disordered" evidence="1">
    <location>
        <begin position="156"/>
        <end position="183"/>
    </location>
</feature>
<feature type="transmembrane region" description="Helical" evidence="2">
    <location>
        <begin position="54"/>
        <end position="71"/>
    </location>
</feature>
<gene>
    <name evidence="4" type="ORF">Poly30_25740</name>
</gene>
<feature type="domain" description="Zinc finger/thioredoxin putative" evidence="3">
    <location>
        <begin position="1"/>
        <end position="34"/>
    </location>
</feature>
<evidence type="ECO:0000256" key="1">
    <source>
        <dbReference type="SAM" id="MobiDB-lite"/>
    </source>
</evidence>
<evidence type="ECO:0000256" key="2">
    <source>
        <dbReference type="SAM" id="Phobius"/>
    </source>
</evidence>
<dbReference type="AlphaFoldDB" id="A0A518ESL9"/>
<proteinExistence type="predicted"/>
<sequence>MIIKCTSCGSQAKLPDSKEGAKVKCPSCGHIYVARPAGAKGASKNRGDDPTSKFVMIGVIVVGVAIVAIMASKSGGNREVIEEEPEVVVKKEATEYVDPLGWEGPAVKLARSLHAAAFAVNETKIGALLDRQAAYEHVPNEEFAGEELAPVQSVEFGASSGEPGADEAAGGTEEAPAAEERPAWGTLDEMARLRFQDELVEAVMTDGEEGAVRDWDPFDGKVEYTDGVTAIVRLKVVYRNANEGLPDRWTQWYLKNIGGAGGADDQWRWTHVERWVTPEEAAQSRRGLRVKAEKKTLSDGSKVYESKIRAIPFDADVTADRQARLTKLVDDLVTDIDAPPRVRNPISEELTIAGKAAIPALLTKMSTIVETMSSDMDKNEEDRIRLNFIHQILEEITEHRTTFAVAVEMGSTQERIESGIKQWFGWYDRKYKRFQETDEPAGDPLLNDPDFKPETDEERRLYEKAKQEAERERKKKADGN</sequence>
<dbReference type="RefSeq" id="WP_419191308.1">
    <property type="nucleotide sequence ID" value="NZ_CP036434.1"/>
</dbReference>
<dbReference type="Proteomes" id="UP000320390">
    <property type="component" value="Chromosome"/>
</dbReference>
<name>A0A518ESL9_9BACT</name>
<protein>
    <recommendedName>
        <fullName evidence="3">Zinc finger/thioredoxin putative domain-containing protein</fullName>
    </recommendedName>
</protein>
<dbReference type="InterPro" id="IPR011723">
    <property type="entry name" value="Znf/thioredoxin_put"/>
</dbReference>
<evidence type="ECO:0000259" key="3">
    <source>
        <dbReference type="Pfam" id="PF13719"/>
    </source>
</evidence>
<evidence type="ECO:0000313" key="4">
    <source>
        <dbReference type="EMBL" id="QDV07055.1"/>
    </source>
</evidence>
<feature type="region of interest" description="Disordered" evidence="1">
    <location>
        <begin position="437"/>
        <end position="480"/>
    </location>
</feature>
<feature type="compositionally biased region" description="Basic and acidic residues" evidence="1">
    <location>
        <begin position="449"/>
        <end position="480"/>
    </location>
</feature>
<accession>A0A518ESL9</accession>
<dbReference type="Pfam" id="PF13719">
    <property type="entry name" value="Zn_ribbon_5"/>
    <property type="match status" value="1"/>
</dbReference>
<dbReference type="EMBL" id="CP036434">
    <property type="protein sequence ID" value="QDV07055.1"/>
    <property type="molecule type" value="Genomic_DNA"/>
</dbReference>
<keyword evidence="2" id="KW-1133">Transmembrane helix</keyword>